<keyword evidence="1" id="KW-0175">Coiled coil</keyword>
<reference evidence="2" key="2">
    <citation type="submission" date="2021-09" db="EMBL/GenBank/DDBJ databases">
        <authorList>
            <person name="Gilroy R."/>
        </authorList>
    </citation>
    <scope>NUCLEOTIDE SEQUENCE</scope>
    <source>
        <strain evidence="2">CHK149-3286</strain>
    </source>
</reference>
<name>A0A921GYN9_9STAP</name>
<comment type="caution">
    <text evidence="2">The sequence shown here is derived from an EMBL/GenBank/DDBJ whole genome shotgun (WGS) entry which is preliminary data.</text>
</comment>
<feature type="coiled-coil region" evidence="1">
    <location>
        <begin position="340"/>
        <end position="367"/>
    </location>
</feature>
<dbReference type="RefSeq" id="WP_278675480.1">
    <property type="nucleotide sequence ID" value="NZ_DYVT01000087.1"/>
</dbReference>
<evidence type="ECO:0000313" key="3">
    <source>
        <dbReference type="Proteomes" id="UP000706163"/>
    </source>
</evidence>
<sequence length="519" mass="60743">MTLKLISKYNSEFMQDIINQINITLENIEDSSTIEVLFDNEGNYTRYQFQNNKLYIKNILPNLIDLLGIGDGVDTFMRGFNEGFYEVLTSFMDASNLDDQFEEYKNAIYTYLFTSKGKLKEHVLLKLHSDNSITLDDTTFKRATVNAIFGYKNDITFKFYDENNSNITSLDNMLNTAFTIKNGLERKNYNYSNNYSSSYSHEEWENLNMIADISTQINIDLNDKNNEIFQRYFTKEQLISSIIQTLLNRFPDINTDEEKQITANLNSLIGKLSKDNIRGRFPFSDVLTILSVFYFRYLYIDSNTHAKHKNASGNNSYFALLFNKQELNILKKQKVNYSELQDFEEQKLKFNADFQQLHNDIDELTENHLHIVFTDDKLGNEDDEGDFSSFHIIDNELINASNLFIHKLFYMDQLPFMETLLSTLSGVYTHICENMNFFHTNAPIEVLNLSNQIIKTTKKWSNTITPLHAKNDLTHSKLNKYDLNLFIYDFKISSETHLSLINSMNVIDNLNLRQKYFKK</sequence>
<dbReference type="EMBL" id="DYVT01000087">
    <property type="protein sequence ID" value="HJF68174.1"/>
    <property type="molecule type" value="Genomic_DNA"/>
</dbReference>
<proteinExistence type="predicted"/>
<dbReference type="Proteomes" id="UP000706163">
    <property type="component" value="Unassembled WGS sequence"/>
</dbReference>
<evidence type="ECO:0000313" key="2">
    <source>
        <dbReference type="EMBL" id="HJF68174.1"/>
    </source>
</evidence>
<protein>
    <submittedName>
        <fullName evidence="2">Uncharacterized protein</fullName>
    </submittedName>
</protein>
<dbReference type="AlphaFoldDB" id="A0A921GYN9"/>
<organism evidence="2 3">
    <name type="scientific">Staphylococcus kloosii</name>
    <dbReference type="NCBI Taxonomy" id="29384"/>
    <lineage>
        <taxon>Bacteria</taxon>
        <taxon>Bacillati</taxon>
        <taxon>Bacillota</taxon>
        <taxon>Bacilli</taxon>
        <taxon>Bacillales</taxon>
        <taxon>Staphylococcaceae</taxon>
        <taxon>Staphylococcus</taxon>
    </lineage>
</organism>
<reference evidence="2" key="1">
    <citation type="journal article" date="2021" name="PeerJ">
        <title>Extensive microbial diversity within the chicken gut microbiome revealed by metagenomics and culture.</title>
        <authorList>
            <person name="Gilroy R."/>
            <person name="Ravi A."/>
            <person name="Getino M."/>
            <person name="Pursley I."/>
            <person name="Horton D.L."/>
            <person name="Alikhan N.F."/>
            <person name="Baker D."/>
            <person name="Gharbi K."/>
            <person name="Hall N."/>
            <person name="Watson M."/>
            <person name="Adriaenssens E.M."/>
            <person name="Foster-Nyarko E."/>
            <person name="Jarju S."/>
            <person name="Secka A."/>
            <person name="Antonio M."/>
            <person name="Oren A."/>
            <person name="Chaudhuri R.R."/>
            <person name="La Ragione R."/>
            <person name="Hildebrand F."/>
            <person name="Pallen M.J."/>
        </authorList>
    </citation>
    <scope>NUCLEOTIDE SEQUENCE</scope>
    <source>
        <strain evidence="2">CHK149-3286</strain>
    </source>
</reference>
<evidence type="ECO:0000256" key="1">
    <source>
        <dbReference type="SAM" id="Coils"/>
    </source>
</evidence>
<accession>A0A921GYN9</accession>
<gene>
    <name evidence="2" type="ORF">K8V85_07670</name>
</gene>